<dbReference type="STRING" id="610130.Closa_0906"/>
<name>D9R691_LACSW</name>
<protein>
    <submittedName>
        <fullName evidence="1">Uncharacterized protein</fullName>
    </submittedName>
</protein>
<dbReference type="EMBL" id="CP002109">
    <property type="protein sequence ID" value="ADL03525.1"/>
    <property type="molecule type" value="Genomic_DNA"/>
</dbReference>
<accession>D9R691</accession>
<gene>
    <name evidence="1" type="ordered locus">Closa_0906</name>
</gene>
<keyword evidence="2" id="KW-1185">Reference proteome</keyword>
<evidence type="ECO:0000313" key="1">
    <source>
        <dbReference type="EMBL" id="ADL03525.1"/>
    </source>
</evidence>
<evidence type="ECO:0000313" key="2">
    <source>
        <dbReference type="Proteomes" id="UP000001662"/>
    </source>
</evidence>
<dbReference type="Proteomes" id="UP000001662">
    <property type="component" value="Chromosome"/>
</dbReference>
<proteinExistence type="predicted"/>
<dbReference type="PaxDb" id="610130-Closa_0906"/>
<dbReference type="HOGENOM" id="CLU_2914503_0_0_9"/>
<reference evidence="1" key="1">
    <citation type="submission" date="2010-07" db="EMBL/GenBank/DDBJ databases">
        <title>Complete sequence of Clostridium saccharolyticum WM1.</title>
        <authorList>
            <consortium name="US DOE Joint Genome Institute"/>
            <person name="Lucas S."/>
            <person name="Copeland A."/>
            <person name="Lapidus A."/>
            <person name="Cheng J.-F."/>
            <person name="Bruce D."/>
            <person name="Goodwin L."/>
            <person name="Pitluck S."/>
            <person name="Chertkov O."/>
            <person name="Detter J.C."/>
            <person name="Han C."/>
            <person name="Tapia R."/>
            <person name="Land M."/>
            <person name="Hauser L."/>
            <person name="Chang Y.-J."/>
            <person name="Jeffries C."/>
            <person name="Kyrpides N."/>
            <person name="Ivanova N."/>
            <person name="Mikhailova N."/>
            <person name="Mouttaki H."/>
            <person name="Lin L."/>
            <person name="Zhou J."/>
            <person name="Hemme C.L."/>
            <person name="Woyke T."/>
        </authorList>
    </citation>
    <scope>NUCLEOTIDE SEQUENCE [LARGE SCALE GENOMIC DNA]</scope>
    <source>
        <strain evidence="1">WM1</strain>
    </source>
</reference>
<organism evidence="1 2">
    <name type="scientific">Lacrimispora saccharolytica (strain ATCC 35040 / DSM 2544 / NRCC 2533 / WM1)</name>
    <name type="common">Clostridium saccharolyticum</name>
    <dbReference type="NCBI Taxonomy" id="610130"/>
    <lineage>
        <taxon>Bacteria</taxon>
        <taxon>Bacillati</taxon>
        <taxon>Bacillota</taxon>
        <taxon>Clostridia</taxon>
        <taxon>Lachnospirales</taxon>
        <taxon>Lachnospiraceae</taxon>
        <taxon>Lacrimispora</taxon>
    </lineage>
</organism>
<dbReference type="KEGG" id="csh:Closa_0906"/>
<sequence length="61" mass="6871">MSGANQDAEKFSLCLHRRRFFRVLIHRADARKPVDPKDSPAALGVRIHRIRAADSMQEGNG</sequence>
<dbReference type="AlphaFoldDB" id="D9R691"/>